<reference evidence="1 2" key="1">
    <citation type="journal article" date="2013" name="PLoS Genet.">
        <title>Comparative genome structure, secondary metabolite, and effector coding capacity across Cochliobolus pathogens.</title>
        <authorList>
            <person name="Condon B.J."/>
            <person name="Leng Y."/>
            <person name="Wu D."/>
            <person name="Bushley K.E."/>
            <person name="Ohm R.A."/>
            <person name="Otillar R."/>
            <person name="Martin J."/>
            <person name="Schackwitz W."/>
            <person name="Grimwood J."/>
            <person name="MohdZainudin N."/>
            <person name="Xue C."/>
            <person name="Wang R."/>
            <person name="Manning V.A."/>
            <person name="Dhillon B."/>
            <person name="Tu Z.J."/>
            <person name="Steffenson B.J."/>
            <person name="Salamov A."/>
            <person name="Sun H."/>
            <person name="Lowry S."/>
            <person name="LaButti K."/>
            <person name="Han J."/>
            <person name="Copeland A."/>
            <person name="Lindquist E."/>
            <person name="Barry K."/>
            <person name="Schmutz J."/>
            <person name="Baker S.E."/>
            <person name="Ciuffetti L.M."/>
            <person name="Grigoriev I.V."/>
            <person name="Zhong S."/>
            <person name="Turgeon B.G."/>
        </authorList>
    </citation>
    <scope>NUCLEOTIDE SEQUENCE [LARGE SCALE GENOMIC DNA]</scope>
    <source>
        <strain evidence="1 2">FI3</strain>
    </source>
</reference>
<gene>
    <name evidence="1" type="ORF">COCVIDRAFT_110989</name>
</gene>
<evidence type="ECO:0000313" key="1">
    <source>
        <dbReference type="EMBL" id="EUN22608.1"/>
    </source>
</evidence>
<accession>W7DWZ6</accession>
<keyword evidence="2" id="KW-1185">Reference proteome</keyword>
<sequence>MVGTYIINIATAPRDLWLLRQPASPSPLPLACTREPRSHALFSLDSPSSPPTLFSPLLVFSDHTVLQPSLSFSLPLPSSHTPP</sequence>
<dbReference type="EMBL" id="KI968807">
    <property type="protein sequence ID" value="EUN22608.1"/>
    <property type="molecule type" value="Genomic_DNA"/>
</dbReference>
<dbReference type="HOGENOM" id="CLU_2542251_0_0_1"/>
<evidence type="ECO:0000313" key="2">
    <source>
        <dbReference type="Proteomes" id="UP000054337"/>
    </source>
</evidence>
<dbReference type="AlphaFoldDB" id="W7DWZ6"/>
<organism evidence="1 2">
    <name type="scientific">Bipolaris victoriae (strain FI3)</name>
    <name type="common">Victoria blight of oats agent</name>
    <name type="synonym">Cochliobolus victoriae</name>
    <dbReference type="NCBI Taxonomy" id="930091"/>
    <lineage>
        <taxon>Eukaryota</taxon>
        <taxon>Fungi</taxon>
        <taxon>Dikarya</taxon>
        <taxon>Ascomycota</taxon>
        <taxon>Pezizomycotina</taxon>
        <taxon>Dothideomycetes</taxon>
        <taxon>Pleosporomycetidae</taxon>
        <taxon>Pleosporales</taxon>
        <taxon>Pleosporineae</taxon>
        <taxon>Pleosporaceae</taxon>
        <taxon>Bipolaris</taxon>
    </lineage>
</organism>
<name>W7DWZ6_BIPV3</name>
<dbReference type="GeneID" id="26249890"/>
<proteinExistence type="predicted"/>
<dbReference type="RefSeq" id="XP_014552183.1">
    <property type="nucleotide sequence ID" value="XM_014696697.1"/>
</dbReference>
<dbReference type="Proteomes" id="UP000054337">
    <property type="component" value="Unassembled WGS sequence"/>
</dbReference>
<protein>
    <submittedName>
        <fullName evidence="1">Uncharacterized protein</fullName>
    </submittedName>
</protein>